<feature type="transmembrane region" description="Helical" evidence="1">
    <location>
        <begin position="44"/>
        <end position="63"/>
    </location>
</feature>
<gene>
    <name evidence="2" type="ORF">HNQ52_001420</name>
</gene>
<keyword evidence="1" id="KW-0812">Transmembrane</keyword>
<feature type="transmembrane region" description="Helical" evidence="1">
    <location>
        <begin position="75"/>
        <end position="98"/>
    </location>
</feature>
<accession>A0A7W8FZ84</accession>
<evidence type="ECO:0000313" key="3">
    <source>
        <dbReference type="Proteomes" id="UP000521199"/>
    </source>
</evidence>
<feature type="transmembrane region" description="Helical" evidence="1">
    <location>
        <begin position="21"/>
        <end position="38"/>
    </location>
</feature>
<dbReference type="AlphaFoldDB" id="A0A7W8FZ84"/>
<evidence type="ECO:0000313" key="2">
    <source>
        <dbReference type="EMBL" id="MBB5207891.1"/>
    </source>
</evidence>
<keyword evidence="1" id="KW-1133">Transmembrane helix</keyword>
<dbReference type="RefSeq" id="WP_183960408.1">
    <property type="nucleotide sequence ID" value="NZ_JACHHP010000002.1"/>
</dbReference>
<comment type="caution">
    <text evidence="2">The sequence shown here is derived from an EMBL/GenBank/DDBJ whole genome shotgun (WGS) entry which is preliminary data.</text>
</comment>
<name>A0A7W8FZ84_9GAMM</name>
<proteinExistence type="predicted"/>
<reference evidence="2 3" key="1">
    <citation type="submission" date="2020-08" db="EMBL/GenBank/DDBJ databases">
        <title>Genomic Encyclopedia of Type Strains, Phase IV (KMG-IV): sequencing the most valuable type-strain genomes for metagenomic binning, comparative biology and taxonomic classification.</title>
        <authorList>
            <person name="Goeker M."/>
        </authorList>
    </citation>
    <scope>NUCLEOTIDE SEQUENCE [LARGE SCALE GENOMIC DNA]</scope>
    <source>
        <strain evidence="2 3">DSM 24163</strain>
    </source>
</reference>
<evidence type="ECO:0000256" key="1">
    <source>
        <dbReference type="SAM" id="Phobius"/>
    </source>
</evidence>
<keyword evidence="1" id="KW-0472">Membrane</keyword>
<sequence>MSQIDNGSPAGPSCVVSRMHKIAAFALICEFASFLIVLNSNRHFRTALIVFFLVSLISLSLCIRAARYKQRGRLVLPLISAAIPLLPILLVLTIQALGGIRYGH</sequence>
<dbReference type="Proteomes" id="UP000521199">
    <property type="component" value="Unassembled WGS sequence"/>
</dbReference>
<organism evidence="2 3">
    <name type="scientific">Chiayiivirga flava</name>
    <dbReference type="NCBI Taxonomy" id="659595"/>
    <lineage>
        <taxon>Bacteria</taxon>
        <taxon>Pseudomonadati</taxon>
        <taxon>Pseudomonadota</taxon>
        <taxon>Gammaproteobacteria</taxon>
        <taxon>Lysobacterales</taxon>
        <taxon>Lysobacteraceae</taxon>
        <taxon>Chiayiivirga</taxon>
    </lineage>
</organism>
<keyword evidence="3" id="KW-1185">Reference proteome</keyword>
<dbReference type="EMBL" id="JACHHP010000002">
    <property type="protein sequence ID" value="MBB5207891.1"/>
    <property type="molecule type" value="Genomic_DNA"/>
</dbReference>
<protein>
    <submittedName>
        <fullName evidence="2">Quinol-cytochrome oxidoreductase complex cytochrome b subunit</fullName>
    </submittedName>
</protein>